<keyword evidence="5" id="KW-1185">Reference proteome</keyword>
<evidence type="ECO:0008006" key="6">
    <source>
        <dbReference type="Google" id="ProtNLM"/>
    </source>
</evidence>
<dbReference type="NCBIfam" id="NF033441">
    <property type="entry name" value="BREX_BrxC"/>
    <property type="match status" value="1"/>
</dbReference>
<feature type="domain" description="Probable ATP-binding protein BrxC 4th six-stranded beta-sheet" evidence="3">
    <location>
        <begin position="556"/>
        <end position="728"/>
    </location>
</feature>
<feature type="domain" description="Probable ATP-binding protein BrxC alpha-helical" evidence="2">
    <location>
        <begin position="862"/>
        <end position="977"/>
    </location>
</feature>
<dbReference type="RefSeq" id="WP_188933335.1">
    <property type="nucleotide sequence ID" value="NZ_BMIA01000002.1"/>
</dbReference>
<dbReference type="Pfam" id="PF25792">
    <property type="entry name" value="BREX_BrxC_helical"/>
    <property type="match status" value="1"/>
</dbReference>
<gene>
    <name evidence="4" type="ORF">GCM10007423_29380</name>
</gene>
<accession>A0ABQ1YTS0</accession>
<protein>
    <recommendedName>
        <fullName evidence="6">BREX system P-loop protein BrxC</fullName>
    </recommendedName>
</protein>
<dbReference type="InterPro" id="IPR058036">
    <property type="entry name" value="BREX_BrxC_4th"/>
</dbReference>
<evidence type="ECO:0000259" key="2">
    <source>
        <dbReference type="Pfam" id="PF25792"/>
    </source>
</evidence>
<dbReference type="EMBL" id="BMIA01000002">
    <property type="protein sequence ID" value="GGH36820.1"/>
    <property type="molecule type" value="Genomic_DNA"/>
</dbReference>
<dbReference type="Pfam" id="PF25796">
    <property type="entry name" value="BREX_BrxC_4th"/>
    <property type="match status" value="1"/>
</dbReference>
<sequence length="1165" mass="133799">MIIKEIFDLPIDRNIETVIKADDRDNVSNEVAEYVITREIGNKIRDLFSVYRDYSGVNGVWISGFFGSGKSHLLKILSYVLENKISDGYPCGELFADKIEDDAMLRADVLAASKIPSESILFNIDQQALIKSKSDENAILSVFYKIFYDHLGFYGYQPHVAEFEMWLKKNGQLDAFAQKFNSKSTSDWKSARMDYFDPMVTDTISEVLAELNGKNTYDYDDILDVIEEKSKQSIDHFCEQVLEYVQSKGPHFRLNFFVDEVGQYISDNTKLMLNLQTIAETLAVKTKGRSWILVTSQEDMEKVVGDMNRSQQNDFSKIQARFKIKIPLTSANVDEVIEKRLLKKKPEFTGALTDIYQKDHAHLDTLISFSDSGVQFKGIRDAKDYVNKFPFLPYQFDLFQQCRRALSTHNAFQGKHTSVGERSMLGVFQQVIKSLGDKDENALVPFDLMFQGIRNELKGEIQSSINLAENNLSNSFAVRVLKTLFLIKYYSSFKSTKRNISVLMIDSIKVDLRVHDKQIDEALNQLESQNYIQRNSDIYEFLTDDEKDIEAEIKDVDIDDQAKTQQLKDLFFDEVIRDNKLVYADNRQSYDFATKVDGALIGRDKELGIEIITDDNPDYANTDFFKSQTMSVSTMKMVLPENAIFIKDLRLFLQTNKYIKQSQNGSLSKEKQRIIQDKQGQNQERRRNLMLIANQLLSLADVYIHGSKQELNATSDGRTRVVLAFQILIKTFYPNLRMLGAAQYTEDSIRQIVHSTQSELFDNEPTQTEAESEIVNIINRRKVRSERTKLSDLKEVLGSKPYGWYPNAVWAITAKLFKRGVIELKQDANLLDNKDALIAFLNSSYHATTQVEIQQAENPAAVKALKMLYSEFFHESCPHNIGKEVANAFKEKLKVVVDEVHQLVNQKRDYPFLSQLETPLSTLRQLSTKNYSQLLEQVDDFKDHLLDIREDVLDPINTFMKTDQRKIYDEIRSTLNGDTSNFEYVEGSELETLKALVSNTAPYRGTFMREAKTAKDALTQKVLAKIEAERAQTLESIGEAIQHLQNSEEFAQLEINDQQRILAPLQNEKNKLPHQRYIGNIRDSRQRIKSSLLTSQLNEIQRLAKPVVVIPGKVAEPKVEYIRTSSVKLQFDKRELRSEADVEEYIQALRAGLIGQIRENKRISL</sequence>
<dbReference type="SUPFAM" id="SSF52540">
    <property type="entry name" value="P-loop containing nucleoside triphosphate hydrolases"/>
    <property type="match status" value="1"/>
</dbReference>
<evidence type="ECO:0000313" key="4">
    <source>
        <dbReference type="EMBL" id="GGH36820.1"/>
    </source>
</evidence>
<evidence type="ECO:0000259" key="1">
    <source>
        <dbReference type="Pfam" id="PF25791"/>
    </source>
</evidence>
<dbReference type="InterPro" id="IPR058038">
    <property type="entry name" value="BREX_BrxC_wHTH"/>
</dbReference>
<name>A0ABQ1YTS0_9BACT</name>
<reference evidence="5" key="1">
    <citation type="journal article" date="2019" name="Int. J. Syst. Evol. Microbiol.">
        <title>The Global Catalogue of Microorganisms (GCM) 10K type strain sequencing project: providing services to taxonomists for standard genome sequencing and annotation.</title>
        <authorList>
            <consortium name="The Broad Institute Genomics Platform"/>
            <consortium name="The Broad Institute Genome Sequencing Center for Infectious Disease"/>
            <person name="Wu L."/>
            <person name="Ma J."/>
        </authorList>
    </citation>
    <scope>NUCLEOTIDE SEQUENCE [LARGE SCALE GENOMIC DNA]</scope>
    <source>
        <strain evidence="5">CGMCC 1.15288</strain>
    </source>
</reference>
<comment type="caution">
    <text evidence="4">The sequence shown here is derived from an EMBL/GenBank/DDBJ whole genome shotgun (WGS) entry which is preliminary data.</text>
</comment>
<dbReference type="Proteomes" id="UP000600214">
    <property type="component" value="Unassembled WGS sequence"/>
</dbReference>
<dbReference type="Pfam" id="PF25791">
    <property type="entry name" value="WHD_BREX_BrxC"/>
    <property type="match status" value="1"/>
</dbReference>
<dbReference type="InterPro" id="IPR027417">
    <property type="entry name" value="P-loop_NTPase"/>
</dbReference>
<evidence type="ECO:0000259" key="3">
    <source>
        <dbReference type="Pfam" id="PF25796"/>
    </source>
</evidence>
<proteinExistence type="predicted"/>
<organism evidence="4 5">
    <name type="scientific">Dyadobacter endophyticus</name>
    <dbReference type="NCBI Taxonomy" id="1749036"/>
    <lineage>
        <taxon>Bacteria</taxon>
        <taxon>Pseudomonadati</taxon>
        <taxon>Bacteroidota</taxon>
        <taxon>Cytophagia</taxon>
        <taxon>Cytophagales</taxon>
        <taxon>Spirosomataceae</taxon>
        <taxon>Dyadobacter</taxon>
    </lineage>
</organism>
<evidence type="ECO:0000313" key="5">
    <source>
        <dbReference type="Proteomes" id="UP000600214"/>
    </source>
</evidence>
<dbReference type="InterPro" id="IPR047679">
    <property type="entry name" value="BREX_BrxC"/>
</dbReference>
<dbReference type="InterPro" id="IPR058037">
    <property type="entry name" value="BREX_BrxC_helical"/>
</dbReference>
<feature type="domain" description="Probable ATP-binding protein BrxC winged helix-turn-helix" evidence="1">
    <location>
        <begin position="745"/>
        <end position="839"/>
    </location>
</feature>